<evidence type="ECO:0000313" key="1">
    <source>
        <dbReference type="EMBL" id="MPC67716.1"/>
    </source>
</evidence>
<proteinExistence type="predicted"/>
<reference evidence="1 2" key="1">
    <citation type="submission" date="2019-05" db="EMBL/GenBank/DDBJ databases">
        <title>Another draft genome of Portunus trituberculatus and its Hox gene families provides insights of decapod evolution.</title>
        <authorList>
            <person name="Jeong J.-H."/>
            <person name="Song I."/>
            <person name="Kim S."/>
            <person name="Choi T."/>
            <person name="Kim D."/>
            <person name="Ryu S."/>
            <person name="Kim W."/>
        </authorList>
    </citation>
    <scope>NUCLEOTIDE SEQUENCE [LARGE SCALE GENOMIC DNA]</scope>
    <source>
        <tissue evidence="1">Muscle</tissue>
    </source>
</reference>
<keyword evidence="2" id="KW-1185">Reference proteome</keyword>
<accession>A0A5B7HCM0</accession>
<evidence type="ECO:0000313" key="2">
    <source>
        <dbReference type="Proteomes" id="UP000324222"/>
    </source>
</evidence>
<sequence length="61" mass="6466">MPIDSSTLPTSIASSHHLIAKHRPLITSTTKHCSPITSPRNTALLSLLPPSTLIPITCSHA</sequence>
<dbReference type="EMBL" id="VSRR010026655">
    <property type="protein sequence ID" value="MPC67716.1"/>
    <property type="molecule type" value="Genomic_DNA"/>
</dbReference>
<organism evidence="1 2">
    <name type="scientific">Portunus trituberculatus</name>
    <name type="common">Swimming crab</name>
    <name type="synonym">Neptunus trituberculatus</name>
    <dbReference type="NCBI Taxonomy" id="210409"/>
    <lineage>
        <taxon>Eukaryota</taxon>
        <taxon>Metazoa</taxon>
        <taxon>Ecdysozoa</taxon>
        <taxon>Arthropoda</taxon>
        <taxon>Crustacea</taxon>
        <taxon>Multicrustacea</taxon>
        <taxon>Malacostraca</taxon>
        <taxon>Eumalacostraca</taxon>
        <taxon>Eucarida</taxon>
        <taxon>Decapoda</taxon>
        <taxon>Pleocyemata</taxon>
        <taxon>Brachyura</taxon>
        <taxon>Eubrachyura</taxon>
        <taxon>Portunoidea</taxon>
        <taxon>Portunidae</taxon>
        <taxon>Portuninae</taxon>
        <taxon>Portunus</taxon>
    </lineage>
</organism>
<protein>
    <submittedName>
        <fullName evidence="1">Uncharacterized protein</fullName>
    </submittedName>
</protein>
<name>A0A5B7HCM0_PORTR</name>
<dbReference type="AlphaFoldDB" id="A0A5B7HCM0"/>
<dbReference type="Proteomes" id="UP000324222">
    <property type="component" value="Unassembled WGS sequence"/>
</dbReference>
<gene>
    <name evidence="1" type="ORF">E2C01_061897</name>
</gene>
<comment type="caution">
    <text evidence="1">The sequence shown here is derived from an EMBL/GenBank/DDBJ whole genome shotgun (WGS) entry which is preliminary data.</text>
</comment>